<evidence type="ECO:0000256" key="4">
    <source>
        <dbReference type="ARBA" id="ARBA00022679"/>
    </source>
</evidence>
<evidence type="ECO:0000313" key="8">
    <source>
        <dbReference type="Proteomes" id="UP000028781"/>
    </source>
</evidence>
<dbReference type="HOGENOM" id="CLU_027686_1_1_2"/>
<evidence type="ECO:0000256" key="1">
    <source>
        <dbReference type="ARBA" id="ARBA00001933"/>
    </source>
</evidence>
<dbReference type="Gene3D" id="3.40.640.10">
    <property type="entry name" value="Type I PLP-dependent aspartate aminotransferase-like (Major domain)"/>
    <property type="match status" value="1"/>
</dbReference>
<dbReference type="FunFam" id="3.90.1150.10:FF:000031">
    <property type="entry name" value="Serine--glyoxylate aminotransferase"/>
    <property type="match status" value="1"/>
</dbReference>
<dbReference type="PANTHER" id="PTHR21152">
    <property type="entry name" value="AMINOTRANSFERASE CLASS V"/>
    <property type="match status" value="1"/>
</dbReference>
<evidence type="ECO:0000259" key="6">
    <source>
        <dbReference type="Pfam" id="PF00266"/>
    </source>
</evidence>
<sequence>MKLEATKKLLMIPGPTMVPPEVLNAMAMPVIGHRTKDYGALLEDTIEKLKKVFITENDTFLITGSGTAAMDMAISNIIKRGDKVLNIVTGNFGERFANIVKAYKGEAIRLDIEWGDMADPEAVKEILDKYDDIKAVTVVHNETSTGARNPIKEIGEVVKDYDALYIVDTVSSLGGDYVNVDKFHIDICVTGSQKCLAAPPGLAAITVSEKAWEVIKKNDDKVGFYLDLLAYKKYYEEKKQTPYTPSVNLTYAMNVALDLVLEEGIENRVKRHERLAKATRAGLEAMGIELFAKERARSVTVTSAKYPEGIKDSDFRGILSNKYNIVVAGGQKHLAGKIFRIGHMGICGEKEILATLACVELALKELGFEVKESGVEVAKEVLLRE</sequence>
<comment type="similarity">
    <text evidence="2">Belongs to the class-V pyridoxal-phosphate-dependent aminotransferase family.</text>
</comment>
<keyword evidence="3 7" id="KW-0032">Aminotransferase</keyword>
<dbReference type="OrthoDB" id="35685at2157"/>
<accession>A0A076LKI8</accession>
<evidence type="ECO:0000256" key="3">
    <source>
        <dbReference type="ARBA" id="ARBA00022576"/>
    </source>
</evidence>
<dbReference type="STRING" id="1301915.JH146_1272"/>
<dbReference type="GO" id="GO:0019265">
    <property type="term" value="P:glycine biosynthetic process, by transamination of glyoxylate"/>
    <property type="evidence" value="ECO:0007669"/>
    <property type="project" value="TreeGrafter"/>
</dbReference>
<keyword evidence="4 7" id="KW-0808">Transferase</keyword>
<gene>
    <name evidence="7" type="ORF">JH146_1272</name>
</gene>
<dbReference type="EMBL" id="CP009149">
    <property type="protein sequence ID" value="AIJ06114.1"/>
    <property type="molecule type" value="Genomic_DNA"/>
</dbReference>
<feature type="domain" description="Aminotransferase class V" evidence="6">
    <location>
        <begin position="14"/>
        <end position="332"/>
    </location>
</feature>
<dbReference type="InterPro" id="IPR015421">
    <property type="entry name" value="PyrdxlP-dep_Trfase_major"/>
</dbReference>
<reference evidence="7 8" key="1">
    <citation type="journal article" date="2015" name="Int. J. Syst. Evol. Microbiol.">
        <title>M ethanocaldococcus bathoardescens sp. nov., a hyperthermophilic methanogen isolated from a volcanically active deep-sea hydrothermal vent.</title>
        <authorList>
            <person name="Stewart L.C."/>
            <person name="Jung J.H."/>
            <person name="Kim Y.T."/>
            <person name="Kwon S.W."/>
            <person name="Park C.S."/>
            <person name="Holden J.F."/>
        </authorList>
    </citation>
    <scope>NUCLEOTIDE SEQUENCE [LARGE SCALE GENOMIC DNA]</scope>
    <source>
        <strain evidence="7 8">JH146</strain>
    </source>
</reference>
<dbReference type="PIRSF" id="PIRSF000524">
    <property type="entry name" value="SPT"/>
    <property type="match status" value="1"/>
</dbReference>
<dbReference type="CDD" id="cd06451">
    <property type="entry name" value="AGAT_like"/>
    <property type="match status" value="1"/>
</dbReference>
<proteinExistence type="inferred from homology"/>
<protein>
    <submittedName>
        <fullName evidence="7">Aspartate aminotransferase AspC</fullName>
    </submittedName>
</protein>
<dbReference type="PANTHER" id="PTHR21152:SF24">
    <property type="entry name" value="ALANINE--GLYOXYLATE AMINOTRANSFERASE 1"/>
    <property type="match status" value="1"/>
</dbReference>
<dbReference type="KEGG" id="mjh:JH146_1272"/>
<dbReference type="InterPro" id="IPR015422">
    <property type="entry name" value="PyrdxlP-dep_Trfase_small"/>
</dbReference>
<comment type="cofactor">
    <cofactor evidence="1">
        <name>pyridoxal 5'-phosphate</name>
        <dbReference type="ChEBI" id="CHEBI:597326"/>
    </cofactor>
</comment>
<dbReference type="SUPFAM" id="SSF53383">
    <property type="entry name" value="PLP-dependent transferases"/>
    <property type="match status" value="1"/>
</dbReference>
<dbReference type="Gene3D" id="3.90.1150.10">
    <property type="entry name" value="Aspartate Aminotransferase, domain 1"/>
    <property type="match status" value="1"/>
</dbReference>
<dbReference type="GeneID" id="24891889"/>
<evidence type="ECO:0000256" key="2">
    <source>
        <dbReference type="ARBA" id="ARBA00009236"/>
    </source>
</evidence>
<dbReference type="InterPro" id="IPR024169">
    <property type="entry name" value="SP_NH2Trfase/AEP_transaminase"/>
</dbReference>
<name>A0A076LKI8_9EURY</name>
<dbReference type="Pfam" id="PF00266">
    <property type="entry name" value="Aminotran_5"/>
    <property type="match status" value="1"/>
</dbReference>
<dbReference type="AlphaFoldDB" id="A0A076LKI8"/>
<dbReference type="InterPro" id="IPR015424">
    <property type="entry name" value="PyrdxlP-dep_Trfase"/>
</dbReference>
<dbReference type="GO" id="GO:0004760">
    <property type="term" value="F:L-serine-pyruvate transaminase activity"/>
    <property type="evidence" value="ECO:0007669"/>
    <property type="project" value="TreeGrafter"/>
</dbReference>
<keyword evidence="8" id="KW-1185">Reference proteome</keyword>
<keyword evidence="5" id="KW-0663">Pyridoxal phosphate</keyword>
<dbReference type="GO" id="GO:0008453">
    <property type="term" value="F:alanine-glyoxylate transaminase activity"/>
    <property type="evidence" value="ECO:0007669"/>
    <property type="project" value="TreeGrafter"/>
</dbReference>
<organism evidence="7 8">
    <name type="scientific">Methanocaldococcus bathoardescens</name>
    <dbReference type="NCBI Taxonomy" id="1301915"/>
    <lineage>
        <taxon>Archaea</taxon>
        <taxon>Methanobacteriati</taxon>
        <taxon>Methanobacteriota</taxon>
        <taxon>Methanomada group</taxon>
        <taxon>Methanococci</taxon>
        <taxon>Methanococcales</taxon>
        <taxon>Methanocaldococcaceae</taxon>
        <taxon>Methanocaldococcus</taxon>
    </lineage>
</organism>
<dbReference type="InterPro" id="IPR000192">
    <property type="entry name" value="Aminotrans_V_dom"/>
</dbReference>
<dbReference type="FunFam" id="3.40.640.10:FF:000027">
    <property type="entry name" value="Serine--pyruvate aminotransferase, mitochondrial"/>
    <property type="match status" value="1"/>
</dbReference>
<dbReference type="Proteomes" id="UP000028781">
    <property type="component" value="Chromosome"/>
</dbReference>
<evidence type="ECO:0000313" key="7">
    <source>
        <dbReference type="EMBL" id="AIJ06114.1"/>
    </source>
</evidence>
<evidence type="ECO:0000256" key="5">
    <source>
        <dbReference type="ARBA" id="ARBA00022898"/>
    </source>
</evidence>
<dbReference type="RefSeq" id="WP_048202223.1">
    <property type="nucleotide sequence ID" value="NZ_CP009149.1"/>
</dbReference>